<keyword evidence="1" id="KW-0732">Signal</keyword>
<dbReference type="EMBL" id="JAPNKE010000002">
    <property type="protein sequence ID" value="MCY1008854.1"/>
    <property type="molecule type" value="Genomic_DNA"/>
</dbReference>
<organism evidence="2 3">
    <name type="scientific">Nannocystis pusilla</name>
    <dbReference type="NCBI Taxonomy" id="889268"/>
    <lineage>
        <taxon>Bacteria</taxon>
        <taxon>Pseudomonadati</taxon>
        <taxon>Myxococcota</taxon>
        <taxon>Polyangia</taxon>
        <taxon>Nannocystales</taxon>
        <taxon>Nannocystaceae</taxon>
        <taxon>Nannocystis</taxon>
    </lineage>
</organism>
<proteinExistence type="predicted"/>
<protein>
    <recommendedName>
        <fullName evidence="4">NolW-like domain-containing protein</fullName>
    </recommendedName>
</protein>
<dbReference type="RefSeq" id="WP_267771483.1">
    <property type="nucleotide sequence ID" value="NZ_JAPNKE010000002.1"/>
</dbReference>
<name>A0A9X3ER94_9BACT</name>
<feature type="signal peptide" evidence="1">
    <location>
        <begin position="1"/>
        <end position="20"/>
    </location>
</feature>
<reference evidence="2" key="1">
    <citation type="submission" date="2022-11" db="EMBL/GenBank/DDBJ databases">
        <title>Minimal conservation of predation-associated metabolite biosynthetic gene clusters underscores biosynthetic potential of Myxococcota including descriptions for ten novel species: Archangium lansinium sp. nov., Myxococcus landrumus sp. nov., Nannocystis bai.</title>
        <authorList>
            <person name="Ahearne A."/>
            <person name="Stevens C."/>
            <person name="Phillips K."/>
        </authorList>
    </citation>
    <scope>NUCLEOTIDE SEQUENCE</scope>
    <source>
        <strain evidence="2">Na p29</strain>
    </source>
</reference>
<sequence>MVLARTALAVTLLSGSLAHAAAPAAKRPPPDARADAVVAARIAVEYHDVRALARVLKDIFAVQPDRGEVRAILDDTRDATLVVFATPAGHADVRRVLADLVAGAP</sequence>
<dbReference type="AlphaFoldDB" id="A0A9X3ER94"/>
<accession>A0A9X3ER94</accession>
<feature type="chain" id="PRO_5040737975" description="NolW-like domain-containing protein" evidence="1">
    <location>
        <begin position="21"/>
        <end position="105"/>
    </location>
</feature>
<comment type="caution">
    <text evidence="2">The sequence shown here is derived from an EMBL/GenBank/DDBJ whole genome shotgun (WGS) entry which is preliminary data.</text>
</comment>
<keyword evidence="3" id="KW-1185">Reference proteome</keyword>
<evidence type="ECO:0008006" key="4">
    <source>
        <dbReference type="Google" id="ProtNLM"/>
    </source>
</evidence>
<evidence type="ECO:0000313" key="3">
    <source>
        <dbReference type="Proteomes" id="UP001150924"/>
    </source>
</evidence>
<evidence type="ECO:0000313" key="2">
    <source>
        <dbReference type="EMBL" id="MCY1008854.1"/>
    </source>
</evidence>
<gene>
    <name evidence="2" type="ORF">OV079_25515</name>
</gene>
<dbReference type="Proteomes" id="UP001150924">
    <property type="component" value="Unassembled WGS sequence"/>
</dbReference>
<evidence type="ECO:0000256" key="1">
    <source>
        <dbReference type="SAM" id="SignalP"/>
    </source>
</evidence>